<evidence type="ECO:0000313" key="1">
    <source>
        <dbReference type="EMBL" id="MFC5401469.1"/>
    </source>
</evidence>
<gene>
    <name evidence="1" type="ORF">ACFPOF_01880</name>
</gene>
<dbReference type="Proteomes" id="UP001596113">
    <property type="component" value="Unassembled WGS sequence"/>
</dbReference>
<accession>A0ABW0HJT8</accession>
<organism evidence="1 2">
    <name type="scientific">Cohnella soli</name>
    <dbReference type="NCBI Taxonomy" id="425005"/>
    <lineage>
        <taxon>Bacteria</taxon>
        <taxon>Bacillati</taxon>
        <taxon>Bacillota</taxon>
        <taxon>Bacilli</taxon>
        <taxon>Bacillales</taxon>
        <taxon>Paenibacillaceae</taxon>
        <taxon>Cohnella</taxon>
    </lineage>
</organism>
<keyword evidence="2" id="KW-1185">Reference proteome</keyword>
<dbReference type="EMBL" id="JBHSMI010000003">
    <property type="protein sequence ID" value="MFC5401469.1"/>
    <property type="molecule type" value="Genomic_DNA"/>
</dbReference>
<name>A0ABW0HJT8_9BACL</name>
<sequence length="167" mass="19452">MKSQQQVIIHIDWDGPYPLDQIKGLNDRKTEKGVYQVYGTHPVYGKDVLLYIGRTSDQTFGKRILEEKWEYTNNYGDVKIYVGRLAGSTTPSNDTWVKEIDLAERLLIYSHKPAFNSMSIQTIPHQDLHNIHILNWGLFNQLMPEVSGLRWTKILDNMPNYEVYGEH</sequence>
<comment type="caution">
    <text evidence="1">The sequence shown here is derived from an EMBL/GenBank/DDBJ whole genome shotgun (WGS) entry which is preliminary data.</text>
</comment>
<evidence type="ECO:0000313" key="2">
    <source>
        <dbReference type="Proteomes" id="UP001596113"/>
    </source>
</evidence>
<reference evidence="2" key="1">
    <citation type="journal article" date="2019" name="Int. J. Syst. Evol. Microbiol.">
        <title>The Global Catalogue of Microorganisms (GCM) 10K type strain sequencing project: providing services to taxonomists for standard genome sequencing and annotation.</title>
        <authorList>
            <consortium name="The Broad Institute Genomics Platform"/>
            <consortium name="The Broad Institute Genome Sequencing Center for Infectious Disease"/>
            <person name="Wu L."/>
            <person name="Ma J."/>
        </authorList>
    </citation>
    <scope>NUCLEOTIDE SEQUENCE [LARGE SCALE GENOMIC DNA]</scope>
    <source>
        <strain evidence="2">CGMCC 1.18575</strain>
    </source>
</reference>
<proteinExistence type="predicted"/>
<protein>
    <recommendedName>
        <fullName evidence="3">GIY-YIG domain-containing protein</fullName>
    </recommendedName>
</protein>
<evidence type="ECO:0008006" key="3">
    <source>
        <dbReference type="Google" id="ProtNLM"/>
    </source>
</evidence>
<dbReference type="RefSeq" id="WP_378129063.1">
    <property type="nucleotide sequence ID" value="NZ_JBHSMI010000003.1"/>
</dbReference>